<name>A0A369Q689_9SPHI</name>
<sequence length="75" mass="7746">MDNVAAALRHLFDLAVNRPVDVADALGSIALQVADLIIGIAAAAHIGAIGHARRIVQCGRSPPFACCKAKNIATM</sequence>
<dbReference type="Proteomes" id="UP000253961">
    <property type="component" value="Unassembled WGS sequence"/>
</dbReference>
<gene>
    <name evidence="1" type="ORF">DU508_00070</name>
</gene>
<keyword evidence="2" id="KW-1185">Reference proteome</keyword>
<proteinExistence type="predicted"/>
<dbReference type="EMBL" id="QPKV01000001">
    <property type="protein sequence ID" value="RDC58439.1"/>
    <property type="molecule type" value="Genomic_DNA"/>
</dbReference>
<reference evidence="1 2" key="1">
    <citation type="submission" date="2018-07" db="EMBL/GenBank/DDBJ databases">
        <title>Pedobacter sp. nov., isolated from soil.</title>
        <authorList>
            <person name="Zhou L.Y."/>
            <person name="Du Z.J."/>
        </authorList>
    </citation>
    <scope>NUCLEOTIDE SEQUENCE [LARGE SCALE GENOMIC DNA]</scope>
    <source>
        <strain evidence="1 2">JDX94</strain>
    </source>
</reference>
<evidence type="ECO:0000313" key="2">
    <source>
        <dbReference type="Proteomes" id="UP000253961"/>
    </source>
</evidence>
<protein>
    <submittedName>
        <fullName evidence="1">Uncharacterized protein</fullName>
    </submittedName>
</protein>
<evidence type="ECO:0000313" key="1">
    <source>
        <dbReference type="EMBL" id="RDC58439.1"/>
    </source>
</evidence>
<comment type="caution">
    <text evidence="1">The sequence shown here is derived from an EMBL/GenBank/DDBJ whole genome shotgun (WGS) entry which is preliminary data.</text>
</comment>
<accession>A0A369Q689</accession>
<dbReference type="AlphaFoldDB" id="A0A369Q689"/>
<organism evidence="1 2">
    <name type="scientific">Pedobacter chinensis</name>
    <dbReference type="NCBI Taxonomy" id="2282421"/>
    <lineage>
        <taxon>Bacteria</taxon>
        <taxon>Pseudomonadati</taxon>
        <taxon>Bacteroidota</taxon>
        <taxon>Sphingobacteriia</taxon>
        <taxon>Sphingobacteriales</taxon>
        <taxon>Sphingobacteriaceae</taxon>
        <taxon>Pedobacter</taxon>
    </lineage>
</organism>